<comment type="caution">
    <text evidence="1">The sequence shown here is derived from an EMBL/GenBank/DDBJ whole genome shotgun (WGS) entry which is preliminary data.</text>
</comment>
<evidence type="ECO:0000313" key="1">
    <source>
        <dbReference type="EMBL" id="KAF7305637.1"/>
    </source>
</evidence>
<gene>
    <name evidence="1" type="ORF">HMN09_00817300</name>
</gene>
<name>A0A8H6SWI7_MYCCL</name>
<protein>
    <submittedName>
        <fullName evidence="1">Uncharacterized protein</fullName>
    </submittedName>
</protein>
<dbReference type="EMBL" id="JACAZE010000010">
    <property type="protein sequence ID" value="KAF7305637.1"/>
    <property type="molecule type" value="Genomic_DNA"/>
</dbReference>
<sequence length="494" mass="55879">MPSVDWRWPKQHRPRWKFRRGQTCGFLVFLLLAFLFLATHPTTRTRVPIFNLPRGPTYFLLRQRIAWLPQHNLNLPPPEGKNGRYVKFSTEVSFLGWNNCLNERLMNAHLAYTSNRAYVFNDYWWANQHYQFPPAPEGGASTPFPALLGGPVVGEAWTPTTGNASAVSPYHQHPRSISKRWWEKVCPPARRRIFNLAVLKHTIPGGGRDAPGPAIFEFWQRLLSDAPESCVEVINDESVPGAEHDDFPQVFDLGFWGSRRLLDLWAEFAASPVSRLLHPSRIVESAIEKNLDAGVFVGAGRGFGGGRPIVSPSKRNPFERMLAVHLRRGDYIEHCAWMCSWGAGHYGWAQLDFLPDVANRRLPASDDPQREEKALKMCLPGAEDLVWRAAEVKREWEASRNEAETLESVYLLTNESGPFLEELVVALYAAGWKTIATTQDLRLNMEQTDVSVAVDMEIARRAAVFVGNGWSSFTSNVIHQRLASGKEPMSVRLL</sequence>
<reference evidence="1" key="1">
    <citation type="submission" date="2020-05" db="EMBL/GenBank/DDBJ databases">
        <title>Mycena genomes resolve the evolution of fungal bioluminescence.</title>
        <authorList>
            <person name="Tsai I.J."/>
        </authorList>
    </citation>
    <scope>NUCLEOTIDE SEQUENCE</scope>
    <source>
        <strain evidence="1">110903Hualien_Pintung</strain>
    </source>
</reference>
<keyword evidence="2" id="KW-1185">Reference proteome</keyword>
<dbReference type="Gene3D" id="3.40.50.11350">
    <property type="match status" value="1"/>
</dbReference>
<dbReference type="OrthoDB" id="2559662at2759"/>
<dbReference type="AlphaFoldDB" id="A0A8H6SWI7"/>
<accession>A0A8H6SWI7</accession>
<dbReference type="Proteomes" id="UP000613580">
    <property type="component" value="Unassembled WGS sequence"/>
</dbReference>
<evidence type="ECO:0000313" key="2">
    <source>
        <dbReference type="Proteomes" id="UP000613580"/>
    </source>
</evidence>
<organism evidence="1 2">
    <name type="scientific">Mycena chlorophos</name>
    <name type="common">Agaric fungus</name>
    <name type="synonym">Agaricus chlorophos</name>
    <dbReference type="NCBI Taxonomy" id="658473"/>
    <lineage>
        <taxon>Eukaryota</taxon>
        <taxon>Fungi</taxon>
        <taxon>Dikarya</taxon>
        <taxon>Basidiomycota</taxon>
        <taxon>Agaricomycotina</taxon>
        <taxon>Agaricomycetes</taxon>
        <taxon>Agaricomycetidae</taxon>
        <taxon>Agaricales</taxon>
        <taxon>Marasmiineae</taxon>
        <taxon>Mycenaceae</taxon>
        <taxon>Mycena</taxon>
    </lineage>
</organism>
<proteinExistence type="predicted"/>
<dbReference type="CDD" id="cd11296">
    <property type="entry name" value="O-FucT_like"/>
    <property type="match status" value="1"/>
</dbReference>